<name>A0A1Y1UE69_9FUNG</name>
<sequence length="863" mass="102763">MDFEEIKNLKEYRVEFKHVMNDIENYIYHMIKSRKIQFRNFDNLIYEKTFSESKSEGNFKEKIIILKQLNSLSINDLLSEEIWPKVKFVLKRVVNDKEIIIVDEYLKLYEKLINMENIQELNNLFINFCQCLIENNKIKITVEKKDVSSMLYFNLNEPQNIIWMKKMKYLLKFQKMILLNYYKIPNESLRESIFILLKLLFVPYNNSMKNSYFIPIHILSLLDPKSEWIKLWINNALCLSFITEFFQQEENINNIISNVLCYYDNVYETNNVKVTRNNLLLSSVVNQGLIPVDYIRHIFFLQNLFILTKVSSTFNGNKLFPIIIKKSIENEHELKIKHHFNEKEDDFIMEYNNFLEIVFSLFYKNTCINYVQQIKHRNIACFSISDYLSEMFNANPHNCFFIQKIIENDNCKKSILQPLDFYEKLDMNEKRNFFSYYSFIGNILNQIIDKLSIIEFYNTFCYINNNICTQYKYDINYILYERSYKNIESKSETIYFDIIEKFIIHIIRDNYKDNIQYNNIISVYFNILKKMVSTSYGYMALKRYNILEKLLNIYKEEKDDSKKSIFLKCIIDYSASTRGLSDLILMNHDIKDSIIKYINLPNMNILYIINIFNEVTDTELMRNIYDFKFIKNIVNILHKTIYNESDKEISEISLDFLNNTFLYNVLSYQNIRSILSLEKMNSNNDSHNYLSNLIQLILQKSSMNNKINIKMILFLKILFQLSLDSILILESELDIRKLISNKLEYFNYSNEVKSLEGVLIDNIFNSIKIIGNNSRFSQNIINNNCNNASEISEYNNIIGSLDDGILDPSLWLNKAQIKYIEFLNKNPSPVNVISFASCHLLKIVNNIVKLNVHDKVPGWSKIQ</sequence>
<reference evidence="1 2" key="1">
    <citation type="submission" date="2016-08" db="EMBL/GenBank/DDBJ databases">
        <title>Genomes of anaerobic fungi encode conserved fungal cellulosomes for biomass hydrolysis.</title>
        <authorList>
            <consortium name="DOE Joint Genome Institute"/>
            <person name="Haitjema C.H."/>
            <person name="Gilmore S.P."/>
            <person name="Henske J.K."/>
            <person name="Solomon K.V."/>
            <person name="De Groot R."/>
            <person name="Kuo A."/>
            <person name="Mondo S.J."/>
            <person name="Salamov A.A."/>
            <person name="Labutti K."/>
            <person name="Zhao Z."/>
            <person name="Chiniquy J."/>
            <person name="Barry K."/>
            <person name="Brewer H.M."/>
            <person name="Purvine S.O."/>
            <person name="Wright A.T."/>
            <person name="Boxma B."/>
            <person name="Van Alen T."/>
            <person name="Hackstein J.H."/>
            <person name="Baker S.E."/>
            <person name="Grigoriev I.V."/>
            <person name="O'Malley M.A."/>
        </authorList>
    </citation>
    <scope>NUCLEOTIDE SEQUENCE [LARGE SCALE GENOMIC DNA]</scope>
    <source>
        <strain evidence="2">finn</strain>
    </source>
</reference>
<accession>A0A1Y1UE69</accession>
<gene>
    <name evidence="1" type="ORF">BCR36DRAFT_340345</name>
</gene>
<comment type="caution">
    <text evidence="1">The sequence shown here is derived from an EMBL/GenBank/DDBJ whole genome shotgun (WGS) entry which is preliminary data.</text>
</comment>
<evidence type="ECO:0000313" key="2">
    <source>
        <dbReference type="Proteomes" id="UP000193719"/>
    </source>
</evidence>
<dbReference type="EMBL" id="MCFH01000167">
    <property type="protein sequence ID" value="ORX35827.1"/>
    <property type="molecule type" value="Genomic_DNA"/>
</dbReference>
<protein>
    <submittedName>
        <fullName evidence="1">Uncharacterized protein</fullName>
    </submittedName>
</protein>
<dbReference type="Proteomes" id="UP000193719">
    <property type="component" value="Unassembled WGS sequence"/>
</dbReference>
<reference evidence="1 2" key="2">
    <citation type="submission" date="2016-08" db="EMBL/GenBank/DDBJ databases">
        <title>Pervasive Adenine N6-methylation of Active Genes in Fungi.</title>
        <authorList>
            <consortium name="DOE Joint Genome Institute"/>
            <person name="Mondo S.J."/>
            <person name="Dannebaum R.O."/>
            <person name="Kuo R.C."/>
            <person name="Labutti K."/>
            <person name="Haridas S."/>
            <person name="Kuo A."/>
            <person name="Salamov A."/>
            <person name="Ahrendt S.R."/>
            <person name="Lipzen A."/>
            <person name="Sullivan W."/>
            <person name="Andreopoulos W.B."/>
            <person name="Clum A."/>
            <person name="Lindquist E."/>
            <person name="Daum C."/>
            <person name="Ramamoorthy G.K."/>
            <person name="Gryganskyi A."/>
            <person name="Culley D."/>
            <person name="Magnuson J.K."/>
            <person name="James T.Y."/>
            <person name="O'Malley M.A."/>
            <person name="Stajich J.E."/>
            <person name="Spatafora J.W."/>
            <person name="Visel A."/>
            <person name="Grigoriev I.V."/>
        </authorList>
    </citation>
    <scope>NUCLEOTIDE SEQUENCE [LARGE SCALE GENOMIC DNA]</scope>
    <source>
        <strain evidence="2">finn</strain>
    </source>
</reference>
<evidence type="ECO:0000313" key="1">
    <source>
        <dbReference type="EMBL" id="ORX35827.1"/>
    </source>
</evidence>
<dbReference type="OrthoDB" id="10616785at2759"/>
<proteinExistence type="predicted"/>
<feature type="non-terminal residue" evidence="1">
    <location>
        <position position="863"/>
    </location>
</feature>
<dbReference type="AlphaFoldDB" id="A0A1Y1UE69"/>
<keyword evidence="2" id="KW-1185">Reference proteome</keyword>
<organism evidence="1 2">
    <name type="scientific">Piromyces finnis</name>
    <dbReference type="NCBI Taxonomy" id="1754191"/>
    <lineage>
        <taxon>Eukaryota</taxon>
        <taxon>Fungi</taxon>
        <taxon>Fungi incertae sedis</taxon>
        <taxon>Chytridiomycota</taxon>
        <taxon>Chytridiomycota incertae sedis</taxon>
        <taxon>Neocallimastigomycetes</taxon>
        <taxon>Neocallimastigales</taxon>
        <taxon>Neocallimastigaceae</taxon>
        <taxon>Piromyces</taxon>
    </lineage>
</organism>